<organism evidence="2 3">
    <name type="scientific">Clostridium simiarum</name>
    <dbReference type="NCBI Taxonomy" id="2841506"/>
    <lineage>
        <taxon>Bacteria</taxon>
        <taxon>Bacillati</taxon>
        <taxon>Bacillota</taxon>
        <taxon>Clostridia</taxon>
        <taxon>Eubacteriales</taxon>
        <taxon>Clostridiaceae</taxon>
        <taxon>Clostridium</taxon>
    </lineage>
</organism>
<dbReference type="Proteomes" id="UP000736583">
    <property type="component" value="Unassembled WGS sequence"/>
</dbReference>
<proteinExistence type="predicted"/>
<accession>A0ABS6EWS2</accession>
<feature type="transmembrane region" description="Helical" evidence="1">
    <location>
        <begin position="706"/>
        <end position="733"/>
    </location>
</feature>
<feature type="transmembrane region" description="Helical" evidence="1">
    <location>
        <begin position="371"/>
        <end position="389"/>
    </location>
</feature>
<gene>
    <name evidence="2" type="ORF">KQI89_00145</name>
</gene>
<dbReference type="PANTHER" id="PTHR30287:SF2">
    <property type="entry name" value="BLL1001 PROTEIN"/>
    <property type="match status" value="1"/>
</dbReference>
<feature type="transmembrane region" description="Helical" evidence="1">
    <location>
        <begin position="323"/>
        <end position="348"/>
    </location>
</feature>
<feature type="transmembrane region" description="Helical" evidence="1">
    <location>
        <begin position="441"/>
        <end position="464"/>
    </location>
</feature>
<feature type="transmembrane region" description="Helical" evidence="1">
    <location>
        <begin position="401"/>
        <end position="420"/>
    </location>
</feature>
<reference evidence="2 3" key="1">
    <citation type="submission" date="2021-06" db="EMBL/GenBank/DDBJ databases">
        <authorList>
            <person name="Sun Q."/>
            <person name="Li D."/>
        </authorList>
    </citation>
    <scope>NUCLEOTIDE SEQUENCE [LARGE SCALE GENOMIC DNA]</scope>
    <source>
        <strain evidence="2 3">MSJ-4</strain>
    </source>
</reference>
<name>A0ABS6EWS2_9CLOT</name>
<feature type="transmembrane region" description="Helical" evidence="1">
    <location>
        <begin position="240"/>
        <end position="259"/>
    </location>
</feature>
<evidence type="ECO:0000313" key="3">
    <source>
        <dbReference type="Proteomes" id="UP000736583"/>
    </source>
</evidence>
<evidence type="ECO:0000256" key="1">
    <source>
        <dbReference type="SAM" id="Phobius"/>
    </source>
</evidence>
<feature type="transmembrane region" description="Helical" evidence="1">
    <location>
        <begin position="280"/>
        <end position="303"/>
    </location>
</feature>
<feature type="transmembrane region" description="Helical" evidence="1">
    <location>
        <begin position="739"/>
        <end position="761"/>
    </location>
</feature>
<feature type="transmembrane region" description="Helical" evidence="1">
    <location>
        <begin position="654"/>
        <end position="675"/>
    </location>
</feature>
<keyword evidence="1" id="KW-0472">Membrane</keyword>
<protein>
    <submittedName>
        <fullName evidence="2">ABC transporter permease</fullName>
    </submittedName>
</protein>
<dbReference type="InterPro" id="IPR038766">
    <property type="entry name" value="Membrane_comp_ABC_pdt"/>
</dbReference>
<keyword evidence="3" id="KW-1185">Reference proteome</keyword>
<feature type="transmembrane region" description="Helical" evidence="1">
    <location>
        <begin position="20"/>
        <end position="39"/>
    </location>
</feature>
<evidence type="ECO:0000313" key="2">
    <source>
        <dbReference type="EMBL" id="MBU5590165.1"/>
    </source>
</evidence>
<dbReference type="EMBL" id="JAHLQL010000001">
    <property type="protein sequence ID" value="MBU5590165.1"/>
    <property type="molecule type" value="Genomic_DNA"/>
</dbReference>
<keyword evidence="1" id="KW-0812">Transmembrane</keyword>
<sequence length="777" mass="87573">MRWIEIFKIYNLKLLKKERLLFLFTTLSILITITISLVIPQINLENTRYLENNIRKINGGDLNISLRGEQTKEFQDKIQELKTKGLEIKTSSFNTCYYKKQSNKIIGTMVSGDYSLERDEIILQSTLANSLNLKKGDFVELDTLGSGVLKYKVKDIEPMSMGVDADAELLGYGKVQQNEKLNISKARNMMYISGQDGEILKEELMKYDHSNIYTSIKDKKSGMERQVAIQSAVLGTLSTVGYIVSALAIISTTIMLILKRKRDIAILRMISVNIKDIKRALNLEISLWLAVPIFLGGLISYRVSKFILNYVGIETGNITMENISLILKGVIFNIIIFFMLINIALMLIKSIKPLAIIREDEKLIKKSTKKIVIITSICLPLFLGAYSIYSGSIGTLGSSLIIILLIMIFLVIVALVVKLLSLIHFRNSVLMYSIKSIKNNFFSFILVLLSLTLTLWFILIGFSLQDSIKDNFNNSLSKILPYNYIAESKDNEGLENILNNESDVEAYTKTFGISGKVQNTLNNNMYKSVSIDEVNKEDYNVKFKIKEGEDLFQGDNGIIISSEMKEKNNLEIGDMLSVETKKGTFQYKIKGVYDCGGINSLSILKEKVEIGESINYMVKSKSDKFIDKLKDSTVININSIGESLSSGLGKFLKIFRILSVICVLSTVLFNINMLYMNYSQGEKDDEIIRALGLGNSFLLKSQGVKIFFFIILSSALFLGVYYLSIQLFISAMFKSNVEVGLITVGITLINAFVLSLIAFNLPIRNIINKRDINLLRE</sequence>
<dbReference type="RefSeq" id="WP_216455427.1">
    <property type="nucleotide sequence ID" value="NZ_JAHLQL010000001.1"/>
</dbReference>
<comment type="caution">
    <text evidence="2">The sequence shown here is derived from an EMBL/GenBank/DDBJ whole genome shotgun (WGS) entry which is preliminary data.</text>
</comment>
<dbReference type="PANTHER" id="PTHR30287">
    <property type="entry name" value="MEMBRANE COMPONENT OF PREDICTED ABC SUPERFAMILY METABOLITE UPTAKE TRANSPORTER"/>
    <property type="match status" value="1"/>
</dbReference>
<keyword evidence="1" id="KW-1133">Transmembrane helix</keyword>